<comment type="similarity">
    <text evidence="1 11">Belongs to the ApbE family.</text>
</comment>
<evidence type="ECO:0000256" key="9">
    <source>
        <dbReference type="ARBA" id="ARBA00031306"/>
    </source>
</evidence>
<dbReference type="GO" id="GO:0016740">
    <property type="term" value="F:transferase activity"/>
    <property type="evidence" value="ECO:0007669"/>
    <property type="project" value="UniProtKB-UniRule"/>
</dbReference>
<dbReference type="EMBL" id="JAAMOW010000001">
    <property type="protein sequence ID" value="NGY03413.1"/>
    <property type="molecule type" value="Genomic_DNA"/>
</dbReference>
<dbReference type="EC" id="2.7.1.180" evidence="2 11"/>
<accession>A0A6M2BN05</accession>
<evidence type="ECO:0000313" key="13">
    <source>
        <dbReference type="EMBL" id="NGY03413.1"/>
    </source>
</evidence>
<evidence type="ECO:0000256" key="2">
    <source>
        <dbReference type="ARBA" id="ARBA00011955"/>
    </source>
</evidence>
<evidence type="ECO:0000313" key="14">
    <source>
        <dbReference type="Proteomes" id="UP000472676"/>
    </source>
</evidence>
<evidence type="ECO:0000256" key="10">
    <source>
        <dbReference type="ARBA" id="ARBA00048540"/>
    </source>
</evidence>
<evidence type="ECO:0000256" key="6">
    <source>
        <dbReference type="ARBA" id="ARBA00022723"/>
    </source>
</evidence>
<keyword evidence="4 11" id="KW-0285">Flavoprotein</keyword>
<dbReference type="InterPro" id="IPR024932">
    <property type="entry name" value="ApbE"/>
</dbReference>
<evidence type="ECO:0000256" key="5">
    <source>
        <dbReference type="ARBA" id="ARBA00022679"/>
    </source>
</evidence>
<keyword evidence="14" id="KW-1185">Reference proteome</keyword>
<dbReference type="PIRSF" id="PIRSF006268">
    <property type="entry name" value="ApbE"/>
    <property type="match status" value="1"/>
</dbReference>
<keyword evidence="8 11" id="KW-0460">Magnesium</keyword>
<name>A0A6M2BN05_9GAMM</name>
<evidence type="ECO:0000256" key="8">
    <source>
        <dbReference type="ARBA" id="ARBA00022842"/>
    </source>
</evidence>
<protein>
    <recommendedName>
        <fullName evidence="3 11">FAD:protein FMN transferase</fullName>
        <ecNumber evidence="2 11">2.7.1.180</ecNumber>
    </recommendedName>
    <alternativeName>
        <fullName evidence="9 11">Flavin transferase</fullName>
    </alternativeName>
</protein>
<dbReference type="AlphaFoldDB" id="A0A6M2BN05"/>
<keyword evidence="5 11" id="KW-0808">Transferase</keyword>
<dbReference type="PANTHER" id="PTHR30040">
    <property type="entry name" value="THIAMINE BIOSYNTHESIS LIPOPROTEIN APBE"/>
    <property type="match status" value="1"/>
</dbReference>
<comment type="catalytic activity">
    <reaction evidence="10 11">
        <text>L-threonyl-[protein] + FAD = FMN-L-threonyl-[protein] + AMP + H(+)</text>
        <dbReference type="Rhea" id="RHEA:36847"/>
        <dbReference type="Rhea" id="RHEA-COMP:11060"/>
        <dbReference type="Rhea" id="RHEA-COMP:11061"/>
        <dbReference type="ChEBI" id="CHEBI:15378"/>
        <dbReference type="ChEBI" id="CHEBI:30013"/>
        <dbReference type="ChEBI" id="CHEBI:57692"/>
        <dbReference type="ChEBI" id="CHEBI:74257"/>
        <dbReference type="ChEBI" id="CHEBI:456215"/>
        <dbReference type="EC" id="2.7.1.180"/>
    </reaction>
</comment>
<evidence type="ECO:0000256" key="3">
    <source>
        <dbReference type="ARBA" id="ARBA00016337"/>
    </source>
</evidence>
<sequence>MGWLRRPTPLQRRFMAMGTFVTATLIVEPRGRFSADQVLSEIESELLEFGRDAWAWGNGLLADFNRRLSAGMRVEIPASLRPLFEQAWAIHRASGGLFEPRIASLVRLWGFDDVARTRKEPPSTIEIDTLFAALQSAADFDGGTHYGPARNVGWDFGGIAKGYIVDHVLDGLRRRGYRNVSLDAGGNLAVRGQRNDRPWRIGIRDPRSSHTPRLLATLDATDEAIITHGDDQRYFEFGSKRYSHLLDPRSGWPAQGLRSLTVVHRNASVADAAGGALFVAGASGWRALAAKMKIDQVLVLTDRDELVATETLAARLRASEDGPRLRAVA</sequence>
<evidence type="ECO:0000256" key="11">
    <source>
        <dbReference type="PIRNR" id="PIRNR006268"/>
    </source>
</evidence>
<gene>
    <name evidence="13" type="ORF">G7Y85_01405</name>
</gene>
<organism evidence="13 14">
    <name type="scientific">Solimonas terrae</name>
    <dbReference type="NCBI Taxonomy" id="1396819"/>
    <lineage>
        <taxon>Bacteria</taxon>
        <taxon>Pseudomonadati</taxon>
        <taxon>Pseudomonadota</taxon>
        <taxon>Gammaproteobacteria</taxon>
        <taxon>Nevskiales</taxon>
        <taxon>Nevskiaceae</taxon>
        <taxon>Solimonas</taxon>
    </lineage>
</organism>
<evidence type="ECO:0000256" key="7">
    <source>
        <dbReference type="ARBA" id="ARBA00022827"/>
    </source>
</evidence>
<keyword evidence="7 11" id="KW-0274">FAD</keyword>
<dbReference type="Gene3D" id="3.10.520.10">
    <property type="entry name" value="ApbE-like domains"/>
    <property type="match status" value="1"/>
</dbReference>
<keyword evidence="6 11" id="KW-0479">Metal-binding</keyword>
<dbReference type="Pfam" id="PF02424">
    <property type="entry name" value="ApbE"/>
    <property type="match status" value="1"/>
</dbReference>
<dbReference type="RefSeq" id="WP_166250824.1">
    <property type="nucleotide sequence ID" value="NZ_JAAMOW010000001.1"/>
</dbReference>
<dbReference type="PANTHER" id="PTHR30040:SF2">
    <property type="entry name" value="FAD:PROTEIN FMN TRANSFERASE"/>
    <property type="match status" value="1"/>
</dbReference>
<comment type="caution">
    <text evidence="13">The sequence shown here is derived from an EMBL/GenBank/DDBJ whole genome shotgun (WGS) entry which is preliminary data.</text>
</comment>
<feature type="binding site" evidence="12">
    <location>
        <position position="271"/>
    </location>
    <ligand>
        <name>Mg(2+)</name>
        <dbReference type="ChEBI" id="CHEBI:18420"/>
    </ligand>
</feature>
<evidence type="ECO:0000256" key="4">
    <source>
        <dbReference type="ARBA" id="ARBA00022630"/>
    </source>
</evidence>
<reference evidence="13 14" key="1">
    <citation type="journal article" date="2014" name="Int. J. Syst. Evol. Microbiol.">
        <title>Solimonas terrae sp. nov., isolated from soil.</title>
        <authorList>
            <person name="Kim S.J."/>
            <person name="Moon J.Y."/>
            <person name="Weon H.Y."/>
            <person name="Ahn J.H."/>
            <person name="Chen W.M."/>
            <person name="Kwon S.W."/>
        </authorList>
    </citation>
    <scope>NUCLEOTIDE SEQUENCE [LARGE SCALE GENOMIC DNA]</scope>
    <source>
        <strain evidence="13 14">KIS83-12</strain>
    </source>
</reference>
<comment type="cofactor">
    <cofactor evidence="12">
        <name>Mg(2+)</name>
        <dbReference type="ChEBI" id="CHEBI:18420"/>
    </cofactor>
    <cofactor evidence="12">
        <name>Mn(2+)</name>
        <dbReference type="ChEBI" id="CHEBI:29035"/>
    </cofactor>
    <text evidence="12">Magnesium. Can also use manganese.</text>
</comment>
<proteinExistence type="inferred from homology"/>
<dbReference type="SUPFAM" id="SSF143631">
    <property type="entry name" value="ApbE-like"/>
    <property type="match status" value="1"/>
</dbReference>
<evidence type="ECO:0000256" key="1">
    <source>
        <dbReference type="ARBA" id="ARBA00008282"/>
    </source>
</evidence>
<feature type="binding site" evidence="12">
    <location>
        <position position="158"/>
    </location>
    <ligand>
        <name>Mg(2+)</name>
        <dbReference type="ChEBI" id="CHEBI:18420"/>
    </ligand>
</feature>
<dbReference type="GO" id="GO:0046872">
    <property type="term" value="F:metal ion binding"/>
    <property type="evidence" value="ECO:0007669"/>
    <property type="project" value="UniProtKB-UniRule"/>
</dbReference>
<evidence type="ECO:0000256" key="12">
    <source>
        <dbReference type="PIRSR" id="PIRSR006268-2"/>
    </source>
</evidence>
<dbReference type="InterPro" id="IPR003374">
    <property type="entry name" value="ApbE-like_sf"/>
</dbReference>
<dbReference type="Proteomes" id="UP000472676">
    <property type="component" value="Unassembled WGS sequence"/>
</dbReference>